<comment type="caution">
    <text evidence="1">The sequence shown here is derived from an EMBL/GenBank/DDBJ whole genome shotgun (WGS) entry which is preliminary data.</text>
</comment>
<organism evidence="1 2">
    <name type="scientific">Candidatus Falkowbacteria bacterium GW2011_GWE1_38_31</name>
    <dbReference type="NCBI Taxonomy" id="1618638"/>
    <lineage>
        <taxon>Bacteria</taxon>
        <taxon>Candidatus Falkowiibacteriota</taxon>
    </lineage>
</organism>
<name>A0A0G0JTD4_9BACT</name>
<proteinExistence type="predicted"/>
<evidence type="ECO:0000313" key="1">
    <source>
        <dbReference type="EMBL" id="KKQ70738.1"/>
    </source>
</evidence>
<protein>
    <submittedName>
        <fullName evidence="1">Uncharacterized protein</fullName>
    </submittedName>
</protein>
<gene>
    <name evidence="1" type="ORF">US91_C0003G0068</name>
</gene>
<dbReference type="AlphaFoldDB" id="A0A0G0JTD4"/>
<dbReference type="Proteomes" id="UP000034022">
    <property type="component" value="Unassembled WGS sequence"/>
</dbReference>
<sequence length="98" mass="10986">MYGIVYAWRDGANDCFVQDAVVRVYNSLGQYVTQTMASYCGYYIISLGPGVYHLVVGGTYNERDADNCGTIIDNEYVAGDTWITIVSGFWNREDIDCL</sequence>
<accession>A0A0G0JTD4</accession>
<reference evidence="1 2" key="1">
    <citation type="journal article" date="2015" name="Nature">
        <title>rRNA introns, odd ribosomes, and small enigmatic genomes across a large radiation of phyla.</title>
        <authorList>
            <person name="Brown C.T."/>
            <person name="Hug L.A."/>
            <person name="Thomas B.C."/>
            <person name="Sharon I."/>
            <person name="Castelle C.J."/>
            <person name="Singh A."/>
            <person name="Wilkins M.J."/>
            <person name="Williams K.H."/>
            <person name="Banfield J.F."/>
        </authorList>
    </citation>
    <scope>NUCLEOTIDE SEQUENCE [LARGE SCALE GENOMIC DNA]</scope>
</reference>
<dbReference type="EMBL" id="LBUU01000003">
    <property type="protein sequence ID" value="KKQ70738.1"/>
    <property type="molecule type" value="Genomic_DNA"/>
</dbReference>
<evidence type="ECO:0000313" key="2">
    <source>
        <dbReference type="Proteomes" id="UP000034022"/>
    </source>
</evidence>